<keyword evidence="2" id="KW-1185">Reference proteome</keyword>
<evidence type="ECO:0000313" key="1">
    <source>
        <dbReference type="EMBL" id="TFK16411.1"/>
    </source>
</evidence>
<organism evidence="1 2">
    <name type="scientific">Coprinopsis marcescibilis</name>
    <name type="common">Agaric fungus</name>
    <name type="synonym">Psathyrella marcescibilis</name>
    <dbReference type="NCBI Taxonomy" id="230819"/>
    <lineage>
        <taxon>Eukaryota</taxon>
        <taxon>Fungi</taxon>
        <taxon>Dikarya</taxon>
        <taxon>Basidiomycota</taxon>
        <taxon>Agaricomycotina</taxon>
        <taxon>Agaricomycetes</taxon>
        <taxon>Agaricomycetidae</taxon>
        <taxon>Agaricales</taxon>
        <taxon>Agaricineae</taxon>
        <taxon>Psathyrellaceae</taxon>
        <taxon>Coprinopsis</taxon>
    </lineage>
</organism>
<dbReference type="Proteomes" id="UP000307440">
    <property type="component" value="Unassembled WGS sequence"/>
</dbReference>
<dbReference type="AlphaFoldDB" id="A0A5C3K8Y8"/>
<reference evidence="1 2" key="1">
    <citation type="journal article" date="2019" name="Nat. Ecol. Evol.">
        <title>Megaphylogeny resolves global patterns of mushroom evolution.</title>
        <authorList>
            <person name="Varga T."/>
            <person name="Krizsan K."/>
            <person name="Foldi C."/>
            <person name="Dima B."/>
            <person name="Sanchez-Garcia M."/>
            <person name="Sanchez-Ramirez S."/>
            <person name="Szollosi G.J."/>
            <person name="Szarkandi J.G."/>
            <person name="Papp V."/>
            <person name="Albert L."/>
            <person name="Andreopoulos W."/>
            <person name="Angelini C."/>
            <person name="Antonin V."/>
            <person name="Barry K.W."/>
            <person name="Bougher N.L."/>
            <person name="Buchanan P."/>
            <person name="Buyck B."/>
            <person name="Bense V."/>
            <person name="Catcheside P."/>
            <person name="Chovatia M."/>
            <person name="Cooper J."/>
            <person name="Damon W."/>
            <person name="Desjardin D."/>
            <person name="Finy P."/>
            <person name="Geml J."/>
            <person name="Haridas S."/>
            <person name="Hughes K."/>
            <person name="Justo A."/>
            <person name="Karasinski D."/>
            <person name="Kautmanova I."/>
            <person name="Kiss B."/>
            <person name="Kocsube S."/>
            <person name="Kotiranta H."/>
            <person name="LaButti K.M."/>
            <person name="Lechner B.E."/>
            <person name="Liimatainen K."/>
            <person name="Lipzen A."/>
            <person name="Lukacs Z."/>
            <person name="Mihaltcheva S."/>
            <person name="Morgado L.N."/>
            <person name="Niskanen T."/>
            <person name="Noordeloos M.E."/>
            <person name="Ohm R.A."/>
            <person name="Ortiz-Santana B."/>
            <person name="Ovrebo C."/>
            <person name="Racz N."/>
            <person name="Riley R."/>
            <person name="Savchenko A."/>
            <person name="Shiryaev A."/>
            <person name="Soop K."/>
            <person name="Spirin V."/>
            <person name="Szebenyi C."/>
            <person name="Tomsovsky M."/>
            <person name="Tulloss R.E."/>
            <person name="Uehling J."/>
            <person name="Grigoriev I.V."/>
            <person name="Vagvolgyi C."/>
            <person name="Papp T."/>
            <person name="Martin F.M."/>
            <person name="Miettinen O."/>
            <person name="Hibbett D.S."/>
            <person name="Nagy L.G."/>
        </authorList>
    </citation>
    <scope>NUCLEOTIDE SEQUENCE [LARGE SCALE GENOMIC DNA]</scope>
    <source>
        <strain evidence="1 2">CBS 121175</strain>
    </source>
</reference>
<protein>
    <submittedName>
        <fullName evidence="1">Uncharacterized protein</fullName>
    </submittedName>
</protein>
<proteinExistence type="predicted"/>
<evidence type="ECO:0000313" key="2">
    <source>
        <dbReference type="Proteomes" id="UP000307440"/>
    </source>
</evidence>
<sequence length="57" mass="6450">MRLWVRLKSWTPILVLPNDCDMLRLLGGLALVVDVTRAAMLVATNTYLRPGRQNDVI</sequence>
<name>A0A5C3K8Y8_COPMA</name>
<gene>
    <name evidence="1" type="ORF">FA15DRAFT_452808</name>
</gene>
<accession>A0A5C3K8Y8</accession>
<dbReference type="EMBL" id="ML210837">
    <property type="protein sequence ID" value="TFK16411.1"/>
    <property type="molecule type" value="Genomic_DNA"/>
</dbReference>